<feature type="compositionally biased region" description="Polar residues" evidence="2">
    <location>
        <begin position="306"/>
        <end position="328"/>
    </location>
</feature>
<evidence type="ECO:0000256" key="2">
    <source>
        <dbReference type="SAM" id="MobiDB-lite"/>
    </source>
</evidence>
<dbReference type="AlphaFoldDB" id="A0A2I2G4R9"/>
<reference evidence="5 6" key="1">
    <citation type="submission" date="2016-12" db="EMBL/GenBank/DDBJ databases">
        <title>The genomes of Aspergillus section Nigri reveals drivers in fungal speciation.</title>
        <authorList>
            <consortium name="DOE Joint Genome Institute"/>
            <person name="Vesth T.C."/>
            <person name="Nybo J."/>
            <person name="Theobald S."/>
            <person name="Brandl J."/>
            <person name="Frisvad J.C."/>
            <person name="Nielsen K.F."/>
            <person name="Lyhne E.K."/>
            <person name="Kogle M.E."/>
            <person name="Kuo A."/>
            <person name="Riley R."/>
            <person name="Clum A."/>
            <person name="Nolan M."/>
            <person name="Lipzen A."/>
            <person name="Salamov A."/>
            <person name="Henrissat B."/>
            <person name="Wiebenga A."/>
            <person name="De Vries R.P."/>
            <person name="Grigoriev I.V."/>
            <person name="Mortensen U.H."/>
            <person name="Andersen M.R."/>
            <person name="Baker S.E."/>
        </authorList>
    </citation>
    <scope>NUCLEOTIDE SEQUENCE [LARGE SCALE GENOMIC DNA]</scope>
    <source>
        <strain evidence="5 6">IBT 23096</strain>
    </source>
</reference>
<organism evidence="5 6">
    <name type="scientific">Aspergillus steynii IBT 23096</name>
    <dbReference type="NCBI Taxonomy" id="1392250"/>
    <lineage>
        <taxon>Eukaryota</taxon>
        <taxon>Fungi</taxon>
        <taxon>Dikarya</taxon>
        <taxon>Ascomycota</taxon>
        <taxon>Pezizomycotina</taxon>
        <taxon>Eurotiomycetes</taxon>
        <taxon>Eurotiomycetidae</taxon>
        <taxon>Eurotiales</taxon>
        <taxon>Aspergillaceae</taxon>
        <taxon>Aspergillus</taxon>
        <taxon>Aspergillus subgen. Circumdati</taxon>
    </lineage>
</organism>
<keyword evidence="4" id="KW-0732">Signal</keyword>
<dbReference type="GeneID" id="36557103"/>
<keyword evidence="3" id="KW-1133">Transmembrane helix</keyword>
<gene>
    <name evidence="5" type="ORF">P170DRAFT_437591</name>
</gene>
<feature type="chain" id="PRO_5014164275" evidence="4">
    <location>
        <begin position="20"/>
        <end position="547"/>
    </location>
</feature>
<feature type="region of interest" description="Disordered" evidence="2">
    <location>
        <begin position="299"/>
        <end position="328"/>
    </location>
</feature>
<name>A0A2I2G4R9_9EURO</name>
<feature type="region of interest" description="Disordered" evidence="2">
    <location>
        <begin position="467"/>
        <end position="494"/>
    </location>
</feature>
<evidence type="ECO:0000313" key="5">
    <source>
        <dbReference type="EMBL" id="PLB47875.1"/>
    </source>
</evidence>
<dbReference type="RefSeq" id="XP_024703177.1">
    <property type="nucleotide sequence ID" value="XM_024849404.1"/>
</dbReference>
<accession>A0A2I2G4R9</accession>
<keyword evidence="3" id="KW-0812">Transmembrane</keyword>
<dbReference type="EMBL" id="MSFO01000005">
    <property type="protein sequence ID" value="PLB47875.1"/>
    <property type="molecule type" value="Genomic_DNA"/>
</dbReference>
<dbReference type="OrthoDB" id="4225201at2759"/>
<keyword evidence="1" id="KW-0175">Coiled coil</keyword>
<feature type="transmembrane region" description="Helical" evidence="3">
    <location>
        <begin position="341"/>
        <end position="362"/>
    </location>
</feature>
<protein>
    <submittedName>
        <fullName evidence="5">Uncharacterized protein</fullName>
    </submittedName>
</protein>
<evidence type="ECO:0000313" key="6">
    <source>
        <dbReference type="Proteomes" id="UP000234275"/>
    </source>
</evidence>
<sequence>MRWPARLALFFGAFEPVLSQITGSLSAANKNTPPYMLLHQNEQNATVRFQAVCPGLADRYDSGLSLELNVGVAEVACGGQGISLNGDDLIHSWNGSSGSGSGLITSFHGNAALTANWQSVCVQPPAGASEKDTTQYLTVRVEHIGDVDMAGELGFTASFKQMHKPVILRLYTSPWDLSDSISFDENWGSIAMVNHPSEDPPDESIGQHWDDLLQLKAKYHQLGLQIQEEEHKIREMLQQDCPSNPSSWKNCRSLGCRFKVSITKVPDLIRQIRYRFGPFPSSLPASYCSRCPQQGECAAASKPESDPTSTEKPGSSPQKTPHTTAQTVPTEAEYSYSAQDIFTICAVVILASAVLVFGFTLCRSTTYCRRRRADRAARREERHARWAYGLAAHRLRWRQWWEGSSHSAEPAREELISPPNYNMAMIEQPEQPRLSDLESDIPPEPGVMQAEIRGFRQALAYVGELVRSPAREREGPYSSSPRMNPNSDHEITGLLGRPANTAASSTAGLSTVFSTGTSSLLSLDTPSSATVDTLETADTADPPSYHA</sequence>
<feature type="region of interest" description="Disordered" evidence="2">
    <location>
        <begin position="517"/>
        <end position="547"/>
    </location>
</feature>
<comment type="caution">
    <text evidence="5">The sequence shown here is derived from an EMBL/GenBank/DDBJ whole genome shotgun (WGS) entry which is preliminary data.</text>
</comment>
<evidence type="ECO:0000256" key="3">
    <source>
        <dbReference type="SAM" id="Phobius"/>
    </source>
</evidence>
<feature type="coiled-coil region" evidence="1">
    <location>
        <begin position="212"/>
        <end position="239"/>
    </location>
</feature>
<dbReference type="VEuPathDB" id="FungiDB:P170DRAFT_437591"/>
<evidence type="ECO:0000256" key="4">
    <source>
        <dbReference type="SAM" id="SignalP"/>
    </source>
</evidence>
<feature type="compositionally biased region" description="Polar residues" evidence="2">
    <location>
        <begin position="477"/>
        <end position="486"/>
    </location>
</feature>
<feature type="compositionally biased region" description="Low complexity" evidence="2">
    <location>
        <begin position="517"/>
        <end position="530"/>
    </location>
</feature>
<feature type="signal peptide" evidence="4">
    <location>
        <begin position="1"/>
        <end position="19"/>
    </location>
</feature>
<dbReference type="STRING" id="1392250.A0A2I2G4R9"/>
<evidence type="ECO:0000256" key="1">
    <source>
        <dbReference type="SAM" id="Coils"/>
    </source>
</evidence>
<dbReference type="Proteomes" id="UP000234275">
    <property type="component" value="Unassembled WGS sequence"/>
</dbReference>
<proteinExistence type="predicted"/>
<keyword evidence="3" id="KW-0472">Membrane</keyword>
<keyword evidence="6" id="KW-1185">Reference proteome</keyword>